<dbReference type="Proteomes" id="UP000293296">
    <property type="component" value="Chromosome"/>
</dbReference>
<name>A0A4P6HHS8_9BACT</name>
<dbReference type="RefSeq" id="WP_129348673.1">
    <property type="nucleotide sequence ID" value="NZ_CP026538.1"/>
</dbReference>
<accession>A0A4P6HHS8</accession>
<protein>
    <submittedName>
        <fullName evidence="2">Uncharacterized protein</fullName>
    </submittedName>
</protein>
<feature type="signal peptide" evidence="1">
    <location>
        <begin position="1"/>
        <end position="19"/>
    </location>
</feature>
<dbReference type="AlphaFoldDB" id="A0A4P6HHS8"/>
<dbReference type="OrthoDB" id="5459941at2"/>
<evidence type="ECO:0000313" key="2">
    <source>
        <dbReference type="EMBL" id="QAZ65904.1"/>
    </source>
</evidence>
<evidence type="ECO:0000256" key="1">
    <source>
        <dbReference type="SAM" id="SignalP"/>
    </source>
</evidence>
<gene>
    <name evidence="2" type="ORF">C3Y92_01075</name>
</gene>
<sequence length="94" mass="9773">MRLCALILALSLLPAPVMAASWSFSTPYGSTSGSLDPNAVTVNSAGSLSLSSTLLDWSFSLDKPTTSLSGSATVNGQAYSGSFDWSDLFAWLFG</sequence>
<organism evidence="2 3">
    <name type="scientific">Solidesulfovibrio carbinolicus</name>
    <dbReference type="NCBI Taxonomy" id="296842"/>
    <lineage>
        <taxon>Bacteria</taxon>
        <taxon>Pseudomonadati</taxon>
        <taxon>Thermodesulfobacteriota</taxon>
        <taxon>Desulfovibrionia</taxon>
        <taxon>Desulfovibrionales</taxon>
        <taxon>Desulfovibrionaceae</taxon>
        <taxon>Solidesulfovibrio</taxon>
    </lineage>
</organism>
<dbReference type="KEGG" id="dcb:C3Y92_01075"/>
<keyword evidence="3" id="KW-1185">Reference proteome</keyword>
<reference evidence="2 3" key="1">
    <citation type="submission" date="2018-02" db="EMBL/GenBank/DDBJ databases">
        <title>Genome sequence of Desulfovibrio carbinolicus DSM 3852.</title>
        <authorList>
            <person name="Wilbanks E."/>
            <person name="Skennerton C.T."/>
            <person name="Orphan V.J."/>
        </authorList>
    </citation>
    <scope>NUCLEOTIDE SEQUENCE [LARGE SCALE GENOMIC DNA]</scope>
    <source>
        <strain evidence="2 3">DSM 3852</strain>
    </source>
</reference>
<dbReference type="EMBL" id="CP026538">
    <property type="protein sequence ID" value="QAZ65904.1"/>
    <property type="molecule type" value="Genomic_DNA"/>
</dbReference>
<proteinExistence type="predicted"/>
<feature type="chain" id="PRO_5020880853" evidence="1">
    <location>
        <begin position="20"/>
        <end position="94"/>
    </location>
</feature>
<keyword evidence="1" id="KW-0732">Signal</keyword>
<evidence type="ECO:0000313" key="3">
    <source>
        <dbReference type="Proteomes" id="UP000293296"/>
    </source>
</evidence>